<name>A0A8J7U8X1_9BACT</name>
<accession>A0A8J7U8X1</accession>
<keyword evidence="1" id="KW-0812">Transmembrane</keyword>
<organism evidence="2 3">
    <name type="scientific">Acanthopleuribacter pedis</name>
    <dbReference type="NCBI Taxonomy" id="442870"/>
    <lineage>
        <taxon>Bacteria</taxon>
        <taxon>Pseudomonadati</taxon>
        <taxon>Acidobacteriota</taxon>
        <taxon>Holophagae</taxon>
        <taxon>Acanthopleuribacterales</taxon>
        <taxon>Acanthopleuribacteraceae</taxon>
        <taxon>Acanthopleuribacter</taxon>
    </lineage>
</organism>
<feature type="transmembrane region" description="Helical" evidence="1">
    <location>
        <begin position="12"/>
        <end position="32"/>
    </location>
</feature>
<dbReference type="Proteomes" id="UP000664417">
    <property type="component" value="Unassembled WGS sequence"/>
</dbReference>
<keyword evidence="3" id="KW-1185">Reference proteome</keyword>
<evidence type="ECO:0000313" key="2">
    <source>
        <dbReference type="EMBL" id="MBO1323031.1"/>
    </source>
</evidence>
<reference evidence="2" key="1">
    <citation type="submission" date="2021-03" db="EMBL/GenBank/DDBJ databases">
        <authorList>
            <person name="Wang G."/>
        </authorList>
    </citation>
    <scope>NUCLEOTIDE SEQUENCE</scope>
    <source>
        <strain evidence="2">KCTC 12899</strain>
    </source>
</reference>
<keyword evidence="1" id="KW-0472">Membrane</keyword>
<sequence length="174" mass="19801">MNTAFDPVKRRALWTGLAALALITTLVLGLFLPIKMVRERSRVADMLAAEKAALVKQMEEQALWETLEQTLAAELARGAAERESFHRDQAYIRELQQFSARTRLELDDIKVRETPGRIAVSCRVSGKVADLNALFFFIETHAQPIRIQQLELQAERETLIARLQLEFWRGVPGD</sequence>
<evidence type="ECO:0000313" key="3">
    <source>
        <dbReference type="Proteomes" id="UP000664417"/>
    </source>
</evidence>
<dbReference type="RefSeq" id="WP_207863003.1">
    <property type="nucleotide sequence ID" value="NZ_JAFREP010000047.1"/>
</dbReference>
<gene>
    <name evidence="2" type="ORF">J3U88_31485</name>
</gene>
<dbReference type="AlphaFoldDB" id="A0A8J7U8X1"/>
<proteinExistence type="predicted"/>
<comment type="caution">
    <text evidence="2">The sequence shown here is derived from an EMBL/GenBank/DDBJ whole genome shotgun (WGS) entry which is preliminary data.</text>
</comment>
<protein>
    <submittedName>
        <fullName evidence="2">Uncharacterized protein</fullName>
    </submittedName>
</protein>
<evidence type="ECO:0000256" key="1">
    <source>
        <dbReference type="SAM" id="Phobius"/>
    </source>
</evidence>
<dbReference type="EMBL" id="JAFREP010000047">
    <property type="protein sequence ID" value="MBO1323031.1"/>
    <property type="molecule type" value="Genomic_DNA"/>
</dbReference>
<keyword evidence="1" id="KW-1133">Transmembrane helix</keyword>